<keyword evidence="2" id="KW-0547">Nucleotide-binding</keyword>
<reference evidence="5 6" key="1">
    <citation type="submission" date="2019-01" db="EMBL/GenBank/DDBJ databases">
        <title>Vagococcus silagei sp. nov. isolated from brewer's grain.</title>
        <authorList>
            <person name="Guu J.-R."/>
        </authorList>
    </citation>
    <scope>NUCLEOTIDE SEQUENCE [LARGE SCALE GENOMIC DNA]</scope>
    <source>
        <strain evidence="5 6">2B-2</strain>
    </source>
</reference>
<dbReference type="InterPro" id="IPR003812">
    <property type="entry name" value="Fido"/>
</dbReference>
<dbReference type="Proteomes" id="UP000310506">
    <property type="component" value="Unassembled WGS sequence"/>
</dbReference>
<dbReference type="PANTHER" id="PTHR13504">
    <property type="entry name" value="FIDO DOMAIN-CONTAINING PROTEIN DDB_G0283145"/>
    <property type="match status" value="1"/>
</dbReference>
<dbReference type="Gene3D" id="1.10.3290.10">
    <property type="entry name" value="Fido-like domain"/>
    <property type="match status" value="1"/>
</dbReference>
<dbReference type="SUPFAM" id="SSF140931">
    <property type="entry name" value="Fic-like"/>
    <property type="match status" value="1"/>
</dbReference>
<evidence type="ECO:0000256" key="2">
    <source>
        <dbReference type="PIRSR" id="PIRSR640198-2"/>
    </source>
</evidence>
<dbReference type="GO" id="GO:0005524">
    <property type="term" value="F:ATP binding"/>
    <property type="evidence" value="ECO:0007669"/>
    <property type="project" value="UniProtKB-KW"/>
</dbReference>
<comment type="caution">
    <text evidence="5">The sequence shown here is derived from an EMBL/GenBank/DDBJ whole genome shotgun (WGS) entry which is preliminary data.</text>
</comment>
<dbReference type="AlphaFoldDB" id="A0A4S3B451"/>
<gene>
    <name evidence="5" type="ORF">ESZ54_10445</name>
</gene>
<feature type="binding site" evidence="2">
    <location>
        <begin position="162"/>
        <end position="169"/>
    </location>
    <ligand>
        <name>ATP</name>
        <dbReference type="ChEBI" id="CHEBI:30616"/>
    </ligand>
</feature>
<dbReference type="InterPro" id="IPR040198">
    <property type="entry name" value="Fido_containing"/>
</dbReference>
<dbReference type="InterPro" id="IPR036597">
    <property type="entry name" value="Fido-like_dom_sf"/>
</dbReference>
<accession>A0A4S3B451</accession>
<feature type="site" description="Important for autoinhibition of adenylyltransferase activity" evidence="3">
    <location>
        <position position="23"/>
    </location>
</feature>
<proteinExistence type="predicted"/>
<organism evidence="5 6">
    <name type="scientific">Vagococcus silagei</name>
    <dbReference type="NCBI Taxonomy" id="2508885"/>
    <lineage>
        <taxon>Bacteria</taxon>
        <taxon>Bacillati</taxon>
        <taxon>Bacillota</taxon>
        <taxon>Bacilli</taxon>
        <taxon>Lactobacillales</taxon>
        <taxon>Enterococcaceae</taxon>
        <taxon>Vagococcus</taxon>
    </lineage>
</organism>
<evidence type="ECO:0000313" key="5">
    <source>
        <dbReference type="EMBL" id="THB60383.1"/>
    </source>
</evidence>
<sequence>MNLPQDYLDDVLVRMAYHSSAIEGNTISLAETVSIILEDTIISPEKGMKTREFYEVANHKQAFDYIISALNNDEPFSELVIKKIHELLLDRIQFDKGQYKATQSAIIGATFNTAKPHEVPNLILQWVDNTLYRLEIAENIDDVAEVLADSHIQFERIHPFSDGNGRTGRMINIYLALMTGYAPVVVKVDDRALYINLLSKEDSHGLAKLFKESMEFEAERMTQFS</sequence>
<dbReference type="RefSeq" id="WP_136137604.1">
    <property type="nucleotide sequence ID" value="NZ_SDGV01000024.1"/>
</dbReference>
<evidence type="ECO:0000256" key="3">
    <source>
        <dbReference type="PIRSR" id="PIRSR640198-3"/>
    </source>
</evidence>
<protein>
    <submittedName>
        <fullName evidence="5">Fic family protein</fullName>
    </submittedName>
</protein>
<feature type="active site" evidence="1">
    <location>
        <position position="158"/>
    </location>
</feature>
<dbReference type="EMBL" id="SDGV01000024">
    <property type="protein sequence ID" value="THB60383.1"/>
    <property type="molecule type" value="Genomic_DNA"/>
</dbReference>
<dbReference type="OrthoDB" id="9813719at2"/>
<evidence type="ECO:0000256" key="1">
    <source>
        <dbReference type="PIRSR" id="PIRSR640198-1"/>
    </source>
</evidence>
<feature type="domain" description="Fido" evidence="4">
    <location>
        <begin position="76"/>
        <end position="219"/>
    </location>
</feature>
<evidence type="ECO:0000313" key="6">
    <source>
        <dbReference type="Proteomes" id="UP000310506"/>
    </source>
</evidence>
<evidence type="ECO:0000259" key="4">
    <source>
        <dbReference type="PROSITE" id="PS51459"/>
    </source>
</evidence>
<dbReference type="PANTHER" id="PTHR13504:SF38">
    <property type="entry name" value="FIDO DOMAIN-CONTAINING PROTEIN"/>
    <property type="match status" value="1"/>
</dbReference>
<keyword evidence="2" id="KW-0067">ATP-binding</keyword>
<name>A0A4S3B451_9ENTE</name>
<keyword evidence="6" id="KW-1185">Reference proteome</keyword>
<dbReference type="Pfam" id="PF02661">
    <property type="entry name" value="Fic"/>
    <property type="match status" value="1"/>
</dbReference>
<dbReference type="PROSITE" id="PS51459">
    <property type="entry name" value="FIDO"/>
    <property type="match status" value="1"/>
</dbReference>